<keyword evidence="14" id="KW-0460">Magnesium</keyword>
<proteinExistence type="inferred from homology"/>
<dbReference type="InterPro" id="IPR024156">
    <property type="entry name" value="Small_GTPase_ARF"/>
</dbReference>
<dbReference type="SMART" id="SM00178">
    <property type="entry name" value="SAR"/>
    <property type="match status" value="1"/>
</dbReference>
<dbReference type="GO" id="GO:0048731">
    <property type="term" value="P:system development"/>
    <property type="evidence" value="ECO:0007669"/>
    <property type="project" value="UniProtKB-ARBA"/>
</dbReference>
<evidence type="ECO:0000256" key="9">
    <source>
        <dbReference type="ARBA" id="ARBA00023034"/>
    </source>
</evidence>
<evidence type="ECO:0000256" key="8">
    <source>
        <dbReference type="ARBA" id="ARBA00022927"/>
    </source>
</evidence>
<keyword evidence="14" id="KW-0479">Metal-binding</keyword>
<evidence type="ECO:0000313" key="16">
    <source>
        <dbReference type="EMBL" id="KAF2879066.1"/>
    </source>
</evidence>
<name>A0A8K0C5P9_IGNLU</name>
<evidence type="ECO:0000313" key="17">
    <source>
        <dbReference type="Proteomes" id="UP000801492"/>
    </source>
</evidence>
<evidence type="ECO:0000256" key="11">
    <source>
        <dbReference type="ARBA" id="ARBA00023288"/>
    </source>
</evidence>
<dbReference type="GO" id="GO:0003925">
    <property type="term" value="F:G protein activity"/>
    <property type="evidence" value="ECO:0007669"/>
    <property type="project" value="UniProtKB-EC"/>
</dbReference>
<evidence type="ECO:0000256" key="3">
    <source>
        <dbReference type="ARBA" id="ARBA00011984"/>
    </source>
</evidence>
<evidence type="ECO:0000256" key="10">
    <source>
        <dbReference type="ARBA" id="ARBA00023134"/>
    </source>
</evidence>
<comment type="caution">
    <text evidence="16">The sequence shown here is derived from an EMBL/GenBank/DDBJ whole genome shotgun (WGS) entry which is preliminary data.</text>
</comment>
<dbReference type="EC" id="3.6.5.2" evidence="3"/>
<dbReference type="GO" id="GO:0046872">
    <property type="term" value="F:metal ion binding"/>
    <property type="evidence" value="ECO:0007669"/>
    <property type="project" value="UniProtKB-KW"/>
</dbReference>
<feature type="binding site" evidence="13">
    <location>
        <begin position="30"/>
        <end position="37"/>
    </location>
    <ligand>
        <name>GTP</name>
        <dbReference type="ChEBI" id="CHEBI:37565"/>
    </ligand>
</feature>
<dbReference type="Proteomes" id="UP000801492">
    <property type="component" value="Unassembled WGS sequence"/>
</dbReference>
<organism evidence="16 17">
    <name type="scientific">Ignelater luminosus</name>
    <name type="common">Cucubano</name>
    <name type="synonym">Pyrophorus luminosus</name>
    <dbReference type="NCBI Taxonomy" id="2038154"/>
    <lineage>
        <taxon>Eukaryota</taxon>
        <taxon>Metazoa</taxon>
        <taxon>Ecdysozoa</taxon>
        <taxon>Arthropoda</taxon>
        <taxon>Hexapoda</taxon>
        <taxon>Insecta</taxon>
        <taxon>Pterygota</taxon>
        <taxon>Neoptera</taxon>
        <taxon>Endopterygota</taxon>
        <taxon>Coleoptera</taxon>
        <taxon>Polyphaga</taxon>
        <taxon>Elateriformia</taxon>
        <taxon>Elateroidea</taxon>
        <taxon>Elateridae</taxon>
        <taxon>Agrypninae</taxon>
        <taxon>Pyrophorini</taxon>
        <taxon>Ignelater</taxon>
    </lineage>
</organism>
<dbReference type="PROSITE" id="PS51417">
    <property type="entry name" value="ARF"/>
    <property type="match status" value="1"/>
</dbReference>
<dbReference type="OrthoDB" id="2011769at2759"/>
<dbReference type="InterPro" id="IPR006689">
    <property type="entry name" value="Small_GTPase_ARF/SAR"/>
</dbReference>
<keyword evidence="4" id="KW-0813">Transport</keyword>
<dbReference type="GO" id="GO:0015031">
    <property type="term" value="P:protein transport"/>
    <property type="evidence" value="ECO:0007669"/>
    <property type="project" value="UniProtKB-KW"/>
</dbReference>
<dbReference type="SMART" id="SM00177">
    <property type="entry name" value="ARF"/>
    <property type="match status" value="1"/>
</dbReference>
<comment type="catalytic activity">
    <reaction evidence="12">
        <text>GTP + H2O = GDP + phosphate + H(+)</text>
        <dbReference type="Rhea" id="RHEA:19669"/>
        <dbReference type="ChEBI" id="CHEBI:15377"/>
        <dbReference type="ChEBI" id="CHEBI:15378"/>
        <dbReference type="ChEBI" id="CHEBI:37565"/>
        <dbReference type="ChEBI" id="CHEBI:43474"/>
        <dbReference type="ChEBI" id="CHEBI:58189"/>
        <dbReference type="EC" id="3.6.5.2"/>
    </reaction>
</comment>
<feature type="binding site" evidence="14">
    <location>
        <position position="54"/>
    </location>
    <ligand>
        <name>Mg(2+)</name>
        <dbReference type="ChEBI" id="CHEBI:18420"/>
    </ligand>
</feature>
<dbReference type="GO" id="GO:0005525">
    <property type="term" value="F:GTP binding"/>
    <property type="evidence" value="ECO:0007669"/>
    <property type="project" value="UniProtKB-KW"/>
</dbReference>
<keyword evidence="7" id="KW-0931">ER-Golgi transport</keyword>
<protein>
    <recommendedName>
        <fullName evidence="3">small monomeric GTPase</fullName>
        <ecNumber evidence="3">3.6.5.2</ecNumber>
    </recommendedName>
</protein>
<evidence type="ECO:0000256" key="7">
    <source>
        <dbReference type="ARBA" id="ARBA00022892"/>
    </source>
</evidence>
<reference evidence="16" key="1">
    <citation type="submission" date="2019-08" db="EMBL/GenBank/DDBJ databases">
        <title>The genome of the North American firefly Photinus pyralis.</title>
        <authorList>
            <consortium name="Photinus pyralis genome working group"/>
            <person name="Fallon T.R."/>
            <person name="Sander Lower S.E."/>
            <person name="Weng J.-K."/>
        </authorList>
    </citation>
    <scope>NUCLEOTIDE SEQUENCE</scope>
    <source>
        <strain evidence="16">TRF0915ILg1</strain>
        <tissue evidence="16">Whole body</tissue>
    </source>
</reference>
<dbReference type="Gene3D" id="3.40.50.300">
    <property type="entry name" value="P-loop containing nucleotide triphosphate hydrolases"/>
    <property type="match status" value="1"/>
</dbReference>
<sequence>MDICGIVGNIFTNPFKSFFGKKVIRILMVGLGDAGKTTILYRFKLGEVVQTIPTIGFNVETIEYKNLNFEIWDMGGGDKIWPLYRHYFPQEHHSQDLIFVVDSSDREQIERASYELRNLWEYSSFTMRMDASLLVYANKQDLPDAMNEAEIIEKLGLQSFRNGTWHVQTSCAISGDGLYEGLEWLYNQLKNVERRNFYGV</sequence>
<feature type="binding site" evidence="13">
    <location>
        <position position="76"/>
    </location>
    <ligand>
        <name>GTP</name>
        <dbReference type="ChEBI" id="CHEBI:37565"/>
    </ligand>
</feature>
<evidence type="ECO:0000256" key="14">
    <source>
        <dbReference type="PIRSR" id="PIRSR606689-2"/>
    </source>
</evidence>
<evidence type="ECO:0000256" key="2">
    <source>
        <dbReference type="ARBA" id="ARBA00010290"/>
    </source>
</evidence>
<accession>A0A8K0C5P9</accession>
<dbReference type="PANTHER" id="PTHR11711">
    <property type="entry name" value="ADP RIBOSYLATION FACTOR-RELATED"/>
    <property type="match status" value="1"/>
</dbReference>
<evidence type="ECO:0000256" key="13">
    <source>
        <dbReference type="PIRSR" id="PIRSR606689-1"/>
    </source>
</evidence>
<keyword evidence="5" id="KW-0519">Myristate</keyword>
<keyword evidence="17" id="KW-1185">Reference proteome</keyword>
<evidence type="ECO:0000256" key="1">
    <source>
        <dbReference type="ARBA" id="ARBA00004444"/>
    </source>
</evidence>
<evidence type="ECO:0000256" key="6">
    <source>
        <dbReference type="ARBA" id="ARBA00022741"/>
    </source>
</evidence>
<evidence type="ECO:0000256" key="15">
    <source>
        <dbReference type="RuleBase" id="RU003925"/>
    </source>
</evidence>
<dbReference type="GO" id="GO:0016192">
    <property type="term" value="P:vesicle-mediated transport"/>
    <property type="evidence" value="ECO:0007669"/>
    <property type="project" value="UniProtKB-KW"/>
</dbReference>
<dbReference type="GO" id="GO:0000139">
    <property type="term" value="C:Golgi membrane"/>
    <property type="evidence" value="ECO:0007669"/>
    <property type="project" value="UniProtKB-SubCell"/>
</dbReference>
<dbReference type="NCBIfam" id="TIGR00231">
    <property type="entry name" value="small_GTP"/>
    <property type="match status" value="1"/>
</dbReference>
<comment type="subcellular location">
    <subcellularLocation>
        <location evidence="1">Golgi apparatus membrane</location>
        <topology evidence="1">Lipid-anchor</topology>
        <orientation evidence="1">Cytoplasmic side</orientation>
    </subcellularLocation>
</comment>
<keyword evidence="11" id="KW-0449">Lipoprotein</keyword>
<dbReference type="InterPro" id="IPR027417">
    <property type="entry name" value="P-loop_NTPase"/>
</dbReference>
<evidence type="ECO:0000256" key="4">
    <source>
        <dbReference type="ARBA" id="ARBA00022448"/>
    </source>
</evidence>
<dbReference type="PRINTS" id="PR00328">
    <property type="entry name" value="SAR1GTPBP"/>
</dbReference>
<keyword evidence="6 13" id="KW-0547">Nucleotide-binding</keyword>
<feature type="binding site" evidence="14">
    <location>
        <position position="37"/>
    </location>
    <ligand>
        <name>Mg(2+)</name>
        <dbReference type="ChEBI" id="CHEBI:18420"/>
    </ligand>
</feature>
<dbReference type="EMBL" id="VTPC01091234">
    <property type="protein sequence ID" value="KAF2879066.1"/>
    <property type="molecule type" value="Genomic_DNA"/>
</dbReference>
<feature type="binding site" evidence="13">
    <location>
        <begin position="138"/>
        <end position="141"/>
    </location>
    <ligand>
        <name>GTP</name>
        <dbReference type="ChEBI" id="CHEBI:37565"/>
    </ligand>
</feature>
<dbReference type="Pfam" id="PF00025">
    <property type="entry name" value="Arf"/>
    <property type="match status" value="1"/>
</dbReference>
<dbReference type="GO" id="GO:0051649">
    <property type="term" value="P:establishment of localization in cell"/>
    <property type="evidence" value="ECO:0007669"/>
    <property type="project" value="UniProtKB-ARBA"/>
</dbReference>
<keyword evidence="10 13" id="KW-0342">GTP-binding</keyword>
<evidence type="ECO:0000256" key="12">
    <source>
        <dbReference type="ARBA" id="ARBA00048098"/>
    </source>
</evidence>
<dbReference type="InterPro" id="IPR005225">
    <property type="entry name" value="Small_GTP-bd"/>
</dbReference>
<dbReference type="FunFam" id="3.40.50.300:FF:003500">
    <property type="entry name" value="ADP-ribosylation factor 1"/>
    <property type="match status" value="1"/>
</dbReference>
<dbReference type="AlphaFoldDB" id="A0A8K0C5P9"/>
<dbReference type="SUPFAM" id="SSF52540">
    <property type="entry name" value="P-loop containing nucleoside triphosphate hydrolases"/>
    <property type="match status" value="1"/>
</dbReference>
<keyword evidence="8" id="KW-0653">Protein transport</keyword>
<gene>
    <name evidence="16" type="ORF">ILUMI_27101</name>
</gene>
<comment type="similarity">
    <text evidence="2 15">Belongs to the small GTPase superfamily. Arf family.</text>
</comment>
<keyword evidence="9" id="KW-0333">Golgi apparatus</keyword>
<evidence type="ECO:0000256" key="5">
    <source>
        <dbReference type="ARBA" id="ARBA00022707"/>
    </source>
</evidence>